<reference evidence="6" key="1">
    <citation type="submission" date="2015-09" db="EMBL/GenBank/DDBJ databases">
        <authorList>
            <person name="Graham D.E."/>
            <person name="Mahan K.M."/>
            <person name="Klingeman D.M."/>
            <person name="Fida T."/>
            <person name="Giannone R.J."/>
            <person name="Hettich R.L."/>
            <person name="Parry R.J."/>
            <person name="Spain J.C."/>
        </authorList>
    </citation>
    <scope>NUCLEOTIDE SEQUENCE [LARGE SCALE GENOMIC DNA]</scope>
    <source>
        <strain evidence="6">JCM 4701</strain>
    </source>
</reference>
<keyword evidence="3" id="KW-0804">Transcription</keyword>
<dbReference type="GO" id="GO:0003700">
    <property type="term" value="F:DNA-binding transcription factor activity"/>
    <property type="evidence" value="ECO:0007669"/>
    <property type="project" value="TreeGrafter"/>
</dbReference>
<dbReference type="Proteomes" id="UP000236047">
    <property type="component" value="Unassembled WGS sequence"/>
</dbReference>
<dbReference type="Gene3D" id="1.10.357.10">
    <property type="entry name" value="Tetracycline Repressor, domain 2"/>
    <property type="match status" value="1"/>
</dbReference>
<organism evidence="5 6">
    <name type="scientific">Streptomyces noursei</name>
    <name type="common">Streptomyces albulus</name>
    <dbReference type="NCBI Taxonomy" id="1971"/>
    <lineage>
        <taxon>Bacteria</taxon>
        <taxon>Bacillati</taxon>
        <taxon>Actinomycetota</taxon>
        <taxon>Actinomycetes</taxon>
        <taxon>Kitasatosporales</taxon>
        <taxon>Streptomycetaceae</taxon>
        <taxon>Streptomyces</taxon>
    </lineage>
</organism>
<dbReference type="InterPro" id="IPR050109">
    <property type="entry name" value="HTH-type_TetR-like_transc_reg"/>
</dbReference>
<evidence type="ECO:0000256" key="2">
    <source>
        <dbReference type="ARBA" id="ARBA00023125"/>
    </source>
</evidence>
<dbReference type="SUPFAM" id="SSF46689">
    <property type="entry name" value="Homeodomain-like"/>
    <property type="match status" value="1"/>
</dbReference>
<accession>A0A2N8P7J9</accession>
<dbReference type="Pfam" id="PF00440">
    <property type="entry name" value="TetR_N"/>
    <property type="match status" value="1"/>
</dbReference>
<dbReference type="GO" id="GO:0000976">
    <property type="term" value="F:transcription cis-regulatory region binding"/>
    <property type="evidence" value="ECO:0007669"/>
    <property type="project" value="TreeGrafter"/>
</dbReference>
<name>A0A2N8P7J9_STRNR</name>
<dbReference type="InterPro" id="IPR036271">
    <property type="entry name" value="Tet_transcr_reg_TetR-rel_C_sf"/>
</dbReference>
<dbReference type="PANTHER" id="PTHR30055">
    <property type="entry name" value="HTH-TYPE TRANSCRIPTIONAL REGULATOR RUTR"/>
    <property type="match status" value="1"/>
</dbReference>
<sequence>MQVIDGVNDAGAAAVGASERSLAANARRAQLVEAAIETLAECGYGQTTFARIRQRAGISSTRLISYHFGTKGELMDAVMEEVGLRAQRAISHRVVSQTSARGALTARIEAQVEWVARNPSLVRAMSEICMNERDAEGVLRFGVEVTARANVDALEPILRAGQESGEFRQFDTELMALTLKSAIDAAIVRMARPPRLTLAQCVRELTTLAHLATRQES</sequence>
<evidence type="ECO:0000256" key="1">
    <source>
        <dbReference type="ARBA" id="ARBA00023015"/>
    </source>
</evidence>
<keyword evidence="2" id="KW-0238">DNA-binding</keyword>
<dbReference type="EMBL" id="LJSN01000003">
    <property type="protein sequence ID" value="PNE36986.1"/>
    <property type="molecule type" value="Genomic_DNA"/>
</dbReference>
<keyword evidence="6" id="KW-1185">Reference proteome</keyword>
<feature type="domain" description="HTH tetR-type" evidence="4">
    <location>
        <begin position="31"/>
        <end position="78"/>
    </location>
</feature>
<dbReference type="PANTHER" id="PTHR30055:SF234">
    <property type="entry name" value="HTH-TYPE TRANSCRIPTIONAL REGULATOR BETI"/>
    <property type="match status" value="1"/>
</dbReference>
<evidence type="ECO:0000313" key="6">
    <source>
        <dbReference type="Proteomes" id="UP000236047"/>
    </source>
</evidence>
<evidence type="ECO:0000313" key="5">
    <source>
        <dbReference type="EMBL" id="PNE36986.1"/>
    </source>
</evidence>
<dbReference type="InterPro" id="IPR001647">
    <property type="entry name" value="HTH_TetR"/>
</dbReference>
<dbReference type="AlphaFoldDB" id="A0A2N8P7J9"/>
<evidence type="ECO:0000259" key="4">
    <source>
        <dbReference type="Pfam" id="PF00440"/>
    </source>
</evidence>
<gene>
    <name evidence="5" type="ORF">AOB60_21300</name>
</gene>
<dbReference type="Gene3D" id="1.10.10.60">
    <property type="entry name" value="Homeodomain-like"/>
    <property type="match status" value="1"/>
</dbReference>
<protein>
    <recommendedName>
        <fullName evidence="4">HTH tetR-type domain-containing protein</fullName>
    </recommendedName>
</protein>
<dbReference type="InterPro" id="IPR009057">
    <property type="entry name" value="Homeodomain-like_sf"/>
</dbReference>
<comment type="caution">
    <text evidence="5">The sequence shown here is derived from an EMBL/GenBank/DDBJ whole genome shotgun (WGS) entry which is preliminary data.</text>
</comment>
<dbReference type="RefSeq" id="WP_180990235.1">
    <property type="nucleotide sequence ID" value="NZ_LJSN01000003.1"/>
</dbReference>
<keyword evidence="1" id="KW-0805">Transcription regulation</keyword>
<proteinExistence type="predicted"/>
<dbReference type="SUPFAM" id="SSF48498">
    <property type="entry name" value="Tetracyclin repressor-like, C-terminal domain"/>
    <property type="match status" value="1"/>
</dbReference>
<evidence type="ECO:0000256" key="3">
    <source>
        <dbReference type="ARBA" id="ARBA00023163"/>
    </source>
</evidence>